<dbReference type="EMBL" id="JABSTU010000010">
    <property type="protein sequence ID" value="KAH8018472.1"/>
    <property type="molecule type" value="Genomic_DNA"/>
</dbReference>
<comment type="caution">
    <text evidence="1">The sequence shown here is derived from an EMBL/GenBank/DDBJ whole genome shotgun (WGS) entry which is preliminary data.</text>
</comment>
<organism evidence="1 2">
    <name type="scientific">Rhipicephalus microplus</name>
    <name type="common">Cattle tick</name>
    <name type="synonym">Boophilus microplus</name>
    <dbReference type="NCBI Taxonomy" id="6941"/>
    <lineage>
        <taxon>Eukaryota</taxon>
        <taxon>Metazoa</taxon>
        <taxon>Ecdysozoa</taxon>
        <taxon>Arthropoda</taxon>
        <taxon>Chelicerata</taxon>
        <taxon>Arachnida</taxon>
        <taxon>Acari</taxon>
        <taxon>Parasitiformes</taxon>
        <taxon>Ixodida</taxon>
        <taxon>Ixodoidea</taxon>
        <taxon>Ixodidae</taxon>
        <taxon>Rhipicephalinae</taxon>
        <taxon>Rhipicephalus</taxon>
        <taxon>Boophilus</taxon>
    </lineage>
</organism>
<dbReference type="Proteomes" id="UP000821866">
    <property type="component" value="Chromosome 8"/>
</dbReference>
<gene>
    <name evidence="1" type="ORF">HPB51_007651</name>
</gene>
<evidence type="ECO:0000313" key="1">
    <source>
        <dbReference type="EMBL" id="KAH8018472.1"/>
    </source>
</evidence>
<sequence>MRCVRAVVGSARNWPHQYKKGLPRIVVGSQHHRVRRSRRLFGGRSSTVHDNQVWVWVSLGDYLGAALDSRVGPGMAGCGLRTPSFLCPVSQHVCDLTFDVQGFKTGVKSISVDEQKQRKFLDHKSKAVEPVGMQTIPTNDHRCALTDVSHRWARPVSPVSAHVSQLNDTQMQTWASRTIETDATSHTRPLANRVAHVQPSQSNGIHVPKPPRYLLDISGQPEFAALCHEQ</sequence>
<dbReference type="AlphaFoldDB" id="A0A9J6D8U5"/>
<evidence type="ECO:0000313" key="2">
    <source>
        <dbReference type="Proteomes" id="UP000821866"/>
    </source>
</evidence>
<keyword evidence="2" id="KW-1185">Reference proteome</keyword>
<proteinExistence type="predicted"/>
<name>A0A9J6D8U5_RHIMP</name>
<protein>
    <submittedName>
        <fullName evidence="1">Uncharacterized protein</fullName>
    </submittedName>
</protein>
<reference evidence="1" key="1">
    <citation type="journal article" date="2020" name="Cell">
        <title>Large-Scale Comparative Analyses of Tick Genomes Elucidate Their Genetic Diversity and Vector Capacities.</title>
        <authorList>
            <consortium name="Tick Genome and Microbiome Consortium (TIGMIC)"/>
            <person name="Jia N."/>
            <person name="Wang J."/>
            <person name="Shi W."/>
            <person name="Du L."/>
            <person name="Sun Y."/>
            <person name="Zhan W."/>
            <person name="Jiang J.F."/>
            <person name="Wang Q."/>
            <person name="Zhang B."/>
            <person name="Ji P."/>
            <person name="Bell-Sakyi L."/>
            <person name="Cui X.M."/>
            <person name="Yuan T.T."/>
            <person name="Jiang B.G."/>
            <person name="Yang W.F."/>
            <person name="Lam T.T."/>
            <person name="Chang Q.C."/>
            <person name="Ding S.J."/>
            <person name="Wang X.J."/>
            <person name="Zhu J.G."/>
            <person name="Ruan X.D."/>
            <person name="Zhao L."/>
            <person name="Wei J.T."/>
            <person name="Ye R.Z."/>
            <person name="Que T.C."/>
            <person name="Du C.H."/>
            <person name="Zhou Y.H."/>
            <person name="Cheng J.X."/>
            <person name="Dai P.F."/>
            <person name="Guo W.B."/>
            <person name="Han X.H."/>
            <person name="Huang E.J."/>
            <person name="Li L.F."/>
            <person name="Wei W."/>
            <person name="Gao Y.C."/>
            <person name="Liu J.Z."/>
            <person name="Shao H.Z."/>
            <person name="Wang X."/>
            <person name="Wang C.C."/>
            <person name="Yang T.C."/>
            <person name="Huo Q.B."/>
            <person name="Li W."/>
            <person name="Chen H.Y."/>
            <person name="Chen S.E."/>
            <person name="Zhou L.G."/>
            <person name="Ni X.B."/>
            <person name="Tian J.H."/>
            <person name="Sheng Y."/>
            <person name="Liu T."/>
            <person name="Pan Y.S."/>
            <person name="Xia L.Y."/>
            <person name="Li J."/>
            <person name="Zhao F."/>
            <person name="Cao W.C."/>
        </authorList>
    </citation>
    <scope>NUCLEOTIDE SEQUENCE</scope>
    <source>
        <strain evidence="1">Rmic-2018</strain>
    </source>
</reference>
<reference evidence="1" key="2">
    <citation type="submission" date="2021-09" db="EMBL/GenBank/DDBJ databases">
        <authorList>
            <person name="Jia N."/>
            <person name="Wang J."/>
            <person name="Shi W."/>
            <person name="Du L."/>
            <person name="Sun Y."/>
            <person name="Zhan W."/>
            <person name="Jiang J."/>
            <person name="Wang Q."/>
            <person name="Zhang B."/>
            <person name="Ji P."/>
            <person name="Sakyi L.B."/>
            <person name="Cui X."/>
            <person name="Yuan T."/>
            <person name="Jiang B."/>
            <person name="Yang W."/>
            <person name="Lam T.T.-Y."/>
            <person name="Chang Q."/>
            <person name="Ding S."/>
            <person name="Wang X."/>
            <person name="Zhu J."/>
            <person name="Ruan X."/>
            <person name="Zhao L."/>
            <person name="Wei J."/>
            <person name="Que T."/>
            <person name="Du C."/>
            <person name="Cheng J."/>
            <person name="Dai P."/>
            <person name="Han X."/>
            <person name="Huang E."/>
            <person name="Gao Y."/>
            <person name="Liu J."/>
            <person name="Shao H."/>
            <person name="Ye R."/>
            <person name="Li L."/>
            <person name="Wei W."/>
            <person name="Wang X."/>
            <person name="Wang C."/>
            <person name="Huo Q."/>
            <person name="Li W."/>
            <person name="Guo W."/>
            <person name="Chen H."/>
            <person name="Chen S."/>
            <person name="Zhou L."/>
            <person name="Zhou L."/>
            <person name="Ni X."/>
            <person name="Tian J."/>
            <person name="Zhou Y."/>
            <person name="Sheng Y."/>
            <person name="Liu T."/>
            <person name="Pan Y."/>
            <person name="Xia L."/>
            <person name="Li J."/>
            <person name="Zhao F."/>
            <person name="Cao W."/>
        </authorList>
    </citation>
    <scope>NUCLEOTIDE SEQUENCE</scope>
    <source>
        <strain evidence="1">Rmic-2018</strain>
        <tissue evidence="1">Larvae</tissue>
    </source>
</reference>
<accession>A0A9J6D8U5</accession>